<feature type="domain" description="Putative peptidoglycan binding" evidence="1">
    <location>
        <begin position="210"/>
        <end position="262"/>
    </location>
</feature>
<protein>
    <submittedName>
        <fullName evidence="2">Ntn-hydrolase superfamily protein</fullName>
    </submittedName>
</protein>
<name>A0A3N4RCR7_9ACTN</name>
<dbReference type="Gene3D" id="3.60.20.10">
    <property type="entry name" value="Glutamine Phosphoribosylpyrophosphate, subunit 1, domain 1"/>
    <property type="match status" value="1"/>
</dbReference>
<dbReference type="InterPro" id="IPR010430">
    <property type="entry name" value="DUF1028"/>
</dbReference>
<dbReference type="RefSeq" id="WP_123820505.1">
    <property type="nucleotide sequence ID" value="NZ_JBEYIY010000034.1"/>
</dbReference>
<organism evidence="2 3">
    <name type="scientific">Kitasatospora cineracea</name>
    <dbReference type="NCBI Taxonomy" id="88074"/>
    <lineage>
        <taxon>Bacteria</taxon>
        <taxon>Bacillati</taxon>
        <taxon>Actinomycetota</taxon>
        <taxon>Actinomycetes</taxon>
        <taxon>Kitasatosporales</taxon>
        <taxon>Streptomycetaceae</taxon>
        <taxon>Kitasatospora</taxon>
    </lineage>
</organism>
<evidence type="ECO:0000313" key="2">
    <source>
        <dbReference type="EMBL" id="RPE28755.1"/>
    </source>
</evidence>
<gene>
    <name evidence="2" type="ORF">EDD38_5898</name>
</gene>
<dbReference type="Pfam" id="PF06267">
    <property type="entry name" value="DUF1028"/>
    <property type="match status" value="1"/>
</dbReference>
<reference evidence="2 3" key="1">
    <citation type="submission" date="2018-11" db="EMBL/GenBank/DDBJ databases">
        <title>Sequencing the genomes of 1000 actinobacteria strains.</title>
        <authorList>
            <person name="Klenk H.-P."/>
        </authorList>
    </citation>
    <scope>NUCLEOTIDE SEQUENCE [LARGE SCALE GENOMIC DNA]</scope>
    <source>
        <strain evidence="2 3">DSM 44781</strain>
    </source>
</reference>
<evidence type="ECO:0000313" key="3">
    <source>
        <dbReference type="Proteomes" id="UP000266906"/>
    </source>
</evidence>
<dbReference type="PANTHER" id="PTHR39328:SF1">
    <property type="entry name" value="BLL2871 PROTEIN"/>
    <property type="match status" value="1"/>
</dbReference>
<dbReference type="AlphaFoldDB" id="A0A3N4RCR7"/>
<dbReference type="PANTHER" id="PTHR39328">
    <property type="entry name" value="BLL2871 PROTEIN"/>
    <property type="match status" value="1"/>
</dbReference>
<evidence type="ECO:0000259" key="1">
    <source>
        <dbReference type="Pfam" id="PF08823"/>
    </source>
</evidence>
<dbReference type="Proteomes" id="UP000266906">
    <property type="component" value="Unassembled WGS sequence"/>
</dbReference>
<proteinExistence type="predicted"/>
<keyword evidence="3" id="KW-1185">Reference proteome</keyword>
<dbReference type="Pfam" id="PF08823">
    <property type="entry name" value="PG_binding_2"/>
    <property type="match status" value="1"/>
</dbReference>
<dbReference type="InterPro" id="IPR029055">
    <property type="entry name" value="Ntn_hydrolases_N"/>
</dbReference>
<sequence length="275" mass="28416">MTFSIVARQGTALGVAVASKFLSVGALVPAAEVGVGALATQAWANLAFRPQGMAMLRSGASPGEAVAALLAADGRRAHRQVGVVGPDGRAETYTGEECLPWAGGLAGDGYAVQGNILTGPEVVRDMADAWLSSAGLPLADRLVAALSAGDAAGGDARGRQSAALYVVDPGRGVGGWGDLAYDLRVDDHPDPVAELRRLLAVHEVLHGTPDPAELLPLEGELAEEVRQLLAVLGYGSLDRWAGVENLEGRLVEGKVDPLVLAHLRTCAEERRAKGI</sequence>
<comment type="caution">
    <text evidence="2">The sequence shown here is derived from an EMBL/GenBank/DDBJ whole genome shotgun (WGS) entry which is preliminary data.</text>
</comment>
<dbReference type="InterPro" id="IPR014927">
    <property type="entry name" value="PG-bd_2"/>
</dbReference>
<dbReference type="SUPFAM" id="SSF56235">
    <property type="entry name" value="N-terminal nucleophile aminohydrolases (Ntn hydrolases)"/>
    <property type="match status" value="1"/>
</dbReference>
<dbReference type="EMBL" id="RKQG01000002">
    <property type="protein sequence ID" value="RPE28755.1"/>
    <property type="molecule type" value="Genomic_DNA"/>
</dbReference>
<accession>A0A3N4RCR7</accession>